<reference evidence="1 2" key="1">
    <citation type="journal article" date="2019" name="Sci. Rep.">
        <title>Orb-weaving spider Araneus ventricosus genome elucidates the spidroin gene catalogue.</title>
        <authorList>
            <person name="Kono N."/>
            <person name="Nakamura H."/>
            <person name="Ohtoshi R."/>
            <person name="Moran D.A.P."/>
            <person name="Shinohara A."/>
            <person name="Yoshida Y."/>
            <person name="Fujiwara M."/>
            <person name="Mori M."/>
            <person name="Tomita M."/>
            <person name="Arakawa K."/>
        </authorList>
    </citation>
    <scope>NUCLEOTIDE SEQUENCE [LARGE SCALE GENOMIC DNA]</scope>
</reference>
<dbReference type="PANTHER" id="PTHR47326">
    <property type="entry name" value="TRANSPOSABLE ELEMENT TC3 TRANSPOSASE-LIKE PROTEIN"/>
    <property type="match status" value="1"/>
</dbReference>
<organism evidence="1 2">
    <name type="scientific">Araneus ventricosus</name>
    <name type="common">Orbweaver spider</name>
    <name type="synonym">Epeira ventricosa</name>
    <dbReference type="NCBI Taxonomy" id="182803"/>
    <lineage>
        <taxon>Eukaryota</taxon>
        <taxon>Metazoa</taxon>
        <taxon>Ecdysozoa</taxon>
        <taxon>Arthropoda</taxon>
        <taxon>Chelicerata</taxon>
        <taxon>Arachnida</taxon>
        <taxon>Araneae</taxon>
        <taxon>Araneomorphae</taxon>
        <taxon>Entelegynae</taxon>
        <taxon>Araneoidea</taxon>
        <taxon>Araneidae</taxon>
        <taxon>Araneus</taxon>
    </lineage>
</organism>
<dbReference type="EMBL" id="BGPR01040879">
    <property type="protein sequence ID" value="GBO17078.1"/>
    <property type="molecule type" value="Genomic_DNA"/>
</dbReference>
<accession>A0A4Y2UXE2</accession>
<protein>
    <recommendedName>
        <fullName evidence="3">Tc1-like transposase DDE domain-containing protein</fullName>
    </recommendedName>
</protein>
<evidence type="ECO:0000313" key="1">
    <source>
        <dbReference type="EMBL" id="GBO17078.1"/>
    </source>
</evidence>
<dbReference type="Gene3D" id="3.30.420.10">
    <property type="entry name" value="Ribonuclease H-like superfamily/Ribonuclease H"/>
    <property type="match status" value="1"/>
</dbReference>
<sequence length="299" mass="33778">MNGPGQCFIGNCGLQNGVQSPPAKPRTAGPPPNWSDEPTIIANETAHRFIRGSRLFGSAAVGCLYPQSHGAVINACCGEQKRKERWKLALHWTVSQRVSVVQRCARAGDDATTVTSNIYLDILQLYEVSQFPEGVIFQQDGAPPHYGNIVREFLDTTFPQRWIGRGAVMAWPPLSPDITPLDFYLWGYVKQHVYSERINDINHLKQRIRDVISSVTPDVLTRVWEELDCRLDVCVGQQMEPISNCDEQVCKRGEFSFYLVQMSPVYLVSLLSCDRRKCTMTLRTHCTMAEDCCHIIKQN</sequence>
<dbReference type="Proteomes" id="UP000499080">
    <property type="component" value="Unassembled WGS sequence"/>
</dbReference>
<dbReference type="PANTHER" id="PTHR47326:SF1">
    <property type="entry name" value="HTH PSQ-TYPE DOMAIN-CONTAINING PROTEIN"/>
    <property type="match status" value="1"/>
</dbReference>
<proteinExistence type="predicted"/>
<evidence type="ECO:0008006" key="3">
    <source>
        <dbReference type="Google" id="ProtNLM"/>
    </source>
</evidence>
<comment type="caution">
    <text evidence="1">The sequence shown here is derived from an EMBL/GenBank/DDBJ whole genome shotgun (WGS) entry which is preliminary data.</text>
</comment>
<dbReference type="InterPro" id="IPR036397">
    <property type="entry name" value="RNaseH_sf"/>
</dbReference>
<keyword evidence="2" id="KW-1185">Reference proteome</keyword>
<dbReference type="AlphaFoldDB" id="A0A4Y2UXE2"/>
<evidence type="ECO:0000313" key="2">
    <source>
        <dbReference type="Proteomes" id="UP000499080"/>
    </source>
</evidence>
<dbReference type="GO" id="GO:0003676">
    <property type="term" value="F:nucleic acid binding"/>
    <property type="evidence" value="ECO:0007669"/>
    <property type="project" value="InterPro"/>
</dbReference>
<dbReference type="OrthoDB" id="6437429at2759"/>
<name>A0A4Y2UXE2_ARAVE</name>
<gene>
    <name evidence="1" type="ORF">AVEN_173563_1</name>
</gene>